<evidence type="ECO:0000313" key="4">
    <source>
        <dbReference type="EMBL" id="SFH12294.1"/>
    </source>
</evidence>
<feature type="active site" description="Proton donor" evidence="2">
    <location>
        <position position="43"/>
    </location>
</feature>
<dbReference type="PANTHER" id="PTHR35561">
    <property type="entry name" value="RNA 2',3'-CYCLIC PHOSPHODIESTERASE"/>
    <property type="match status" value="1"/>
</dbReference>
<evidence type="ECO:0000313" key="5">
    <source>
        <dbReference type="Proteomes" id="UP000199337"/>
    </source>
</evidence>
<comment type="function">
    <text evidence="2">Hydrolyzes RNA 2',3'-cyclic phosphodiester to an RNA 2'-phosphomonoester.</text>
</comment>
<dbReference type="SUPFAM" id="SSF55144">
    <property type="entry name" value="LigT-like"/>
    <property type="match status" value="1"/>
</dbReference>
<dbReference type="Gene3D" id="3.90.1140.10">
    <property type="entry name" value="Cyclic phosphodiesterase"/>
    <property type="match status" value="1"/>
</dbReference>
<dbReference type="Proteomes" id="UP000199337">
    <property type="component" value="Unassembled WGS sequence"/>
</dbReference>
<dbReference type="InterPro" id="IPR014051">
    <property type="entry name" value="Phosphoesterase_HXTX"/>
</dbReference>
<keyword evidence="4" id="KW-0436">Ligase</keyword>
<dbReference type="NCBIfam" id="TIGR02258">
    <property type="entry name" value="2_5_ligase"/>
    <property type="match status" value="1"/>
</dbReference>
<keyword evidence="1 2" id="KW-0378">Hydrolase</keyword>
<feature type="short sequence motif" description="HXTX 2" evidence="2">
    <location>
        <begin position="130"/>
        <end position="133"/>
    </location>
</feature>
<gene>
    <name evidence="4" type="ORF">SAMN05660649_03951</name>
</gene>
<dbReference type="GO" id="GO:0016874">
    <property type="term" value="F:ligase activity"/>
    <property type="evidence" value="ECO:0007669"/>
    <property type="project" value="UniProtKB-KW"/>
</dbReference>
<dbReference type="STRING" id="341036.SAMN05660649_03951"/>
<evidence type="ECO:0000256" key="1">
    <source>
        <dbReference type="ARBA" id="ARBA00022801"/>
    </source>
</evidence>
<dbReference type="Pfam" id="PF02834">
    <property type="entry name" value="LigT_PEase"/>
    <property type="match status" value="2"/>
</dbReference>
<organism evidence="4 5">
    <name type="scientific">Desulfotruncus arcticus DSM 17038</name>
    <dbReference type="NCBI Taxonomy" id="1121424"/>
    <lineage>
        <taxon>Bacteria</taxon>
        <taxon>Bacillati</taxon>
        <taxon>Bacillota</taxon>
        <taxon>Clostridia</taxon>
        <taxon>Eubacteriales</taxon>
        <taxon>Desulfallaceae</taxon>
        <taxon>Desulfotruncus</taxon>
    </lineage>
</organism>
<dbReference type="HAMAP" id="MF_01940">
    <property type="entry name" value="RNA_CPDase"/>
    <property type="match status" value="1"/>
</dbReference>
<dbReference type="AlphaFoldDB" id="A0A1I2XFI3"/>
<dbReference type="EC" id="3.1.4.58" evidence="2"/>
<dbReference type="RefSeq" id="WP_092473568.1">
    <property type="nucleotide sequence ID" value="NZ_FOOX01000017.1"/>
</dbReference>
<accession>A0A1I2XFI3</accession>
<dbReference type="GO" id="GO:0004113">
    <property type="term" value="F:2',3'-cyclic-nucleotide 3'-phosphodiesterase activity"/>
    <property type="evidence" value="ECO:0007669"/>
    <property type="project" value="InterPro"/>
</dbReference>
<evidence type="ECO:0000259" key="3">
    <source>
        <dbReference type="Pfam" id="PF02834"/>
    </source>
</evidence>
<reference evidence="5" key="1">
    <citation type="submission" date="2016-10" db="EMBL/GenBank/DDBJ databases">
        <authorList>
            <person name="Varghese N."/>
            <person name="Submissions S."/>
        </authorList>
    </citation>
    <scope>NUCLEOTIDE SEQUENCE [LARGE SCALE GENOMIC DNA]</scope>
    <source>
        <strain evidence="5">DSM 17038</strain>
    </source>
</reference>
<keyword evidence="5" id="KW-1185">Reference proteome</keyword>
<feature type="active site" description="Proton acceptor" evidence="2">
    <location>
        <position position="130"/>
    </location>
</feature>
<dbReference type="PANTHER" id="PTHR35561:SF1">
    <property type="entry name" value="RNA 2',3'-CYCLIC PHOSPHODIESTERASE"/>
    <property type="match status" value="1"/>
</dbReference>
<proteinExistence type="inferred from homology"/>
<protein>
    <recommendedName>
        <fullName evidence="2">RNA 2',3'-cyclic phosphodiesterase</fullName>
        <shortName evidence="2">RNA 2',3'-CPDase</shortName>
        <ecNumber evidence="2">3.1.4.58</ecNumber>
    </recommendedName>
</protein>
<comment type="catalytic activity">
    <reaction evidence="2">
        <text>a 3'-end 2',3'-cyclophospho-ribonucleotide-RNA + H2O = a 3'-end 2'-phospho-ribonucleotide-RNA + H(+)</text>
        <dbReference type="Rhea" id="RHEA:11828"/>
        <dbReference type="Rhea" id="RHEA-COMP:10464"/>
        <dbReference type="Rhea" id="RHEA-COMP:17353"/>
        <dbReference type="ChEBI" id="CHEBI:15377"/>
        <dbReference type="ChEBI" id="CHEBI:15378"/>
        <dbReference type="ChEBI" id="CHEBI:83064"/>
        <dbReference type="ChEBI" id="CHEBI:173113"/>
        <dbReference type="EC" id="3.1.4.58"/>
    </reaction>
</comment>
<evidence type="ECO:0000256" key="2">
    <source>
        <dbReference type="HAMAP-Rule" id="MF_01940"/>
    </source>
</evidence>
<sequence length="189" mass="21337">MDQKRLFWAITLPDNIKRKIFGLQSRLREIPSDVKWVEQQNFHLTLKFLGDIPAGQTGRIIQAVEREIVGTGVFSLELAGMGFFPGPSRPKVIWIGIRGELVKFRHLHEKVEEAMAVLGYTDHNNRFSPHLTLGRFRSAGGSIELVKRANALAGEIENINKITVDSVNLIESHLTRKGPIYTTLVTLRL</sequence>
<dbReference type="GO" id="GO:0008664">
    <property type="term" value="F:RNA 2',3'-cyclic 3'-phosphodiesterase activity"/>
    <property type="evidence" value="ECO:0007669"/>
    <property type="project" value="UniProtKB-EC"/>
</dbReference>
<feature type="domain" description="Phosphoesterase HXTX" evidence="3">
    <location>
        <begin position="106"/>
        <end position="181"/>
    </location>
</feature>
<feature type="short sequence motif" description="HXTX 1" evidence="2">
    <location>
        <begin position="43"/>
        <end position="46"/>
    </location>
</feature>
<dbReference type="InterPro" id="IPR009097">
    <property type="entry name" value="Cyclic_Pdiesterase"/>
</dbReference>
<dbReference type="EMBL" id="FOOX01000017">
    <property type="protein sequence ID" value="SFH12294.1"/>
    <property type="molecule type" value="Genomic_DNA"/>
</dbReference>
<dbReference type="OrthoDB" id="9789350at2"/>
<dbReference type="InterPro" id="IPR004175">
    <property type="entry name" value="RNA_CPDase"/>
</dbReference>
<comment type="similarity">
    <text evidence="2">Belongs to the 2H phosphoesterase superfamily. ThpR family.</text>
</comment>
<name>A0A1I2XFI3_9FIRM</name>
<feature type="domain" description="Phosphoesterase HXTX" evidence="3">
    <location>
        <begin position="10"/>
        <end position="94"/>
    </location>
</feature>